<comment type="cofactor">
    <cofactor evidence="1 10">
        <name>Mg(2+)</name>
        <dbReference type="ChEBI" id="CHEBI:18420"/>
    </cofactor>
</comment>
<keyword evidence="15" id="KW-1185">Reference proteome</keyword>
<evidence type="ECO:0000256" key="2">
    <source>
        <dbReference type="ARBA" id="ARBA00003213"/>
    </source>
</evidence>
<dbReference type="RefSeq" id="WP_114791848.1">
    <property type="nucleotide sequence ID" value="NZ_CP139960.1"/>
</dbReference>
<gene>
    <name evidence="10 14" type="primary">miaA</name>
    <name evidence="14" type="ORF">U0035_15410</name>
</gene>
<dbReference type="Gene3D" id="1.10.20.140">
    <property type="match status" value="1"/>
</dbReference>
<evidence type="ECO:0000256" key="5">
    <source>
        <dbReference type="ARBA" id="ARBA00022694"/>
    </source>
</evidence>
<comment type="caution">
    <text evidence="10">Lacks conserved residue(s) required for the propagation of feature annotation.</text>
</comment>
<evidence type="ECO:0000256" key="13">
    <source>
        <dbReference type="RuleBase" id="RU003785"/>
    </source>
</evidence>
<evidence type="ECO:0000256" key="10">
    <source>
        <dbReference type="HAMAP-Rule" id="MF_00185"/>
    </source>
</evidence>
<evidence type="ECO:0000256" key="7">
    <source>
        <dbReference type="ARBA" id="ARBA00022840"/>
    </source>
</evidence>
<dbReference type="HAMAP" id="MF_00185">
    <property type="entry name" value="IPP_trans"/>
    <property type="match status" value="1"/>
</dbReference>
<evidence type="ECO:0000256" key="8">
    <source>
        <dbReference type="ARBA" id="ARBA00022842"/>
    </source>
</evidence>
<keyword evidence="6 10" id="KW-0547">Nucleotide-binding</keyword>
<dbReference type="InterPro" id="IPR039657">
    <property type="entry name" value="Dimethylallyltransferase"/>
</dbReference>
<comment type="catalytic activity">
    <reaction evidence="9 10 11">
        <text>adenosine(37) in tRNA + dimethylallyl diphosphate = N(6)-dimethylallyladenosine(37) in tRNA + diphosphate</text>
        <dbReference type="Rhea" id="RHEA:26482"/>
        <dbReference type="Rhea" id="RHEA-COMP:10162"/>
        <dbReference type="Rhea" id="RHEA-COMP:10375"/>
        <dbReference type="ChEBI" id="CHEBI:33019"/>
        <dbReference type="ChEBI" id="CHEBI:57623"/>
        <dbReference type="ChEBI" id="CHEBI:74411"/>
        <dbReference type="ChEBI" id="CHEBI:74415"/>
        <dbReference type="EC" id="2.5.1.75"/>
    </reaction>
</comment>
<feature type="region of interest" description="Interaction with substrate tRNA" evidence="10">
    <location>
        <begin position="161"/>
        <end position="165"/>
    </location>
</feature>
<evidence type="ECO:0000256" key="11">
    <source>
        <dbReference type="RuleBase" id="RU003783"/>
    </source>
</evidence>
<keyword evidence="4 10" id="KW-0808">Transferase</keyword>
<dbReference type="Pfam" id="PF01715">
    <property type="entry name" value="IPPT"/>
    <property type="match status" value="1"/>
</dbReference>
<dbReference type="EMBL" id="CP139960">
    <property type="protein sequence ID" value="WQD40783.1"/>
    <property type="molecule type" value="Genomic_DNA"/>
</dbReference>
<feature type="site" description="Interaction with substrate tRNA" evidence="10">
    <location>
        <position position="103"/>
    </location>
</feature>
<feature type="binding site" evidence="10">
    <location>
        <begin position="14"/>
        <end position="19"/>
    </location>
    <ligand>
        <name>substrate</name>
    </ligand>
</feature>
<organism evidence="14 15">
    <name type="scientific">Niabella yanshanensis</name>
    <dbReference type="NCBI Taxonomy" id="577386"/>
    <lineage>
        <taxon>Bacteria</taxon>
        <taxon>Pseudomonadati</taxon>
        <taxon>Bacteroidota</taxon>
        <taxon>Chitinophagia</taxon>
        <taxon>Chitinophagales</taxon>
        <taxon>Chitinophagaceae</taxon>
        <taxon>Niabella</taxon>
    </lineage>
</organism>
<reference evidence="14 15" key="1">
    <citation type="submission" date="2023-12" db="EMBL/GenBank/DDBJ databases">
        <title>Genome sequencing and assembly of bacterial species from a model synthetic community.</title>
        <authorList>
            <person name="Hogle S.L."/>
        </authorList>
    </citation>
    <scope>NUCLEOTIDE SEQUENCE [LARGE SCALE GENOMIC DNA]</scope>
    <source>
        <strain evidence="14 15">HAMBI_3031</strain>
    </source>
</reference>
<evidence type="ECO:0000256" key="1">
    <source>
        <dbReference type="ARBA" id="ARBA00001946"/>
    </source>
</evidence>
<name>A0ABZ0WDM0_9BACT</name>
<comment type="subunit">
    <text evidence="10">Monomer.</text>
</comment>
<dbReference type="InterPro" id="IPR018022">
    <property type="entry name" value="IPT"/>
</dbReference>
<comment type="function">
    <text evidence="2 10 12">Catalyzes the transfer of a dimethylallyl group onto the adenine at position 37 in tRNAs that read codons beginning with uridine, leading to the formation of N6-(dimethylallyl)adenosine (i(6)A).</text>
</comment>
<dbReference type="Proteomes" id="UP001325680">
    <property type="component" value="Chromosome"/>
</dbReference>
<keyword evidence="7 10" id="KW-0067">ATP-binding</keyword>
<protein>
    <recommendedName>
        <fullName evidence="10">tRNA dimethylallyltransferase</fullName>
        <ecNumber evidence="10">2.5.1.75</ecNumber>
    </recommendedName>
    <alternativeName>
        <fullName evidence="10">Dimethylallyl diphosphate:tRNA dimethylallyltransferase</fullName>
        <shortName evidence="10">DMAPP:tRNA dimethylallyltransferase</shortName>
        <shortName evidence="10">DMATase</shortName>
    </alternativeName>
    <alternativeName>
        <fullName evidence="10">Isopentenyl-diphosphate:tRNA isopentenyltransferase</fullName>
        <shortName evidence="10">IPP transferase</shortName>
        <shortName evidence="10">IPPT</shortName>
        <shortName evidence="10">IPTase</shortName>
    </alternativeName>
</protein>
<dbReference type="Gene3D" id="3.40.50.300">
    <property type="entry name" value="P-loop containing nucleotide triphosphate hydrolases"/>
    <property type="match status" value="1"/>
</dbReference>
<dbReference type="GO" id="GO:0052381">
    <property type="term" value="F:tRNA dimethylallyltransferase activity"/>
    <property type="evidence" value="ECO:0007669"/>
    <property type="project" value="UniProtKB-EC"/>
</dbReference>
<dbReference type="NCBIfam" id="TIGR00174">
    <property type="entry name" value="miaA"/>
    <property type="match status" value="1"/>
</dbReference>
<feature type="binding site" evidence="10">
    <location>
        <begin position="12"/>
        <end position="19"/>
    </location>
    <ligand>
        <name>ATP</name>
        <dbReference type="ChEBI" id="CHEBI:30616"/>
    </ligand>
</feature>
<accession>A0ABZ0WDM0</accession>
<evidence type="ECO:0000313" key="14">
    <source>
        <dbReference type="EMBL" id="WQD40783.1"/>
    </source>
</evidence>
<evidence type="ECO:0000256" key="6">
    <source>
        <dbReference type="ARBA" id="ARBA00022741"/>
    </source>
</evidence>
<proteinExistence type="inferred from homology"/>
<dbReference type="PANTHER" id="PTHR11088:SF60">
    <property type="entry name" value="TRNA DIMETHYLALLYLTRANSFERASE"/>
    <property type="match status" value="1"/>
</dbReference>
<feature type="region of interest" description="Interaction with substrate tRNA" evidence="10">
    <location>
        <begin position="37"/>
        <end position="40"/>
    </location>
</feature>
<keyword evidence="8 10" id="KW-0460">Magnesium</keyword>
<evidence type="ECO:0000313" key="15">
    <source>
        <dbReference type="Proteomes" id="UP001325680"/>
    </source>
</evidence>
<evidence type="ECO:0000256" key="3">
    <source>
        <dbReference type="ARBA" id="ARBA00005842"/>
    </source>
</evidence>
<evidence type="ECO:0000256" key="12">
    <source>
        <dbReference type="RuleBase" id="RU003784"/>
    </source>
</evidence>
<dbReference type="SUPFAM" id="SSF52540">
    <property type="entry name" value="P-loop containing nucleoside triphosphate hydrolases"/>
    <property type="match status" value="2"/>
</dbReference>
<keyword evidence="5 10" id="KW-0819">tRNA processing</keyword>
<feature type="site" description="Interaction with substrate tRNA" evidence="10">
    <location>
        <position position="125"/>
    </location>
</feature>
<evidence type="ECO:0000256" key="9">
    <source>
        <dbReference type="ARBA" id="ARBA00049563"/>
    </source>
</evidence>
<comment type="similarity">
    <text evidence="3 10 13">Belongs to the IPP transferase family.</text>
</comment>
<sequence>MSIIKSIIVIAGPTAVGKTAHAIEVARHFNTVILSADSRQCFKEMNIGVARPSVEELSQVAHYFIASHSIGEDINAAWYERYALNLLNGLFLKYDTVVVTGGTGLYIKALTEGLDAIPEVATHIRTQVVSAYEAKGISWLQEQLRQHDPFFSKTGEMQNPQRMMRALEVILGTGQSITSFRNSAKQPRPFETILIGLELSRETLYERINLRVDGMMQAGQEEEARSLLPYRHLNALQTVGYRELFDYFDGTISREEAIEQIKQNTRRYAKRQMTWFKRQAKMHWVDAEEGKIIPLVERLMEKLVGNSK</sequence>
<dbReference type="EC" id="2.5.1.75" evidence="10"/>
<evidence type="ECO:0000256" key="4">
    <source>
        <dbReference type="ARBA" id="ARBA00022679"/>
    </source>
</evidence>
<dbReference type="InterPro" id="IPR027417">
    <property type="entry name" value="P-loop_NTPase"/>
</dbReference>
<dbReference type="PANTHER" id="PTHR11088">
    <property type="entry name" value="TRNA DIMETHYLALLYLTRANSFERASE"/>
    <property type="match status" value="1"/>
</dbReference>